<name>A0A8X6LKX2_TRICU</name>
<dbReference type="GO" id="GO:0071897">
    <property type="term" value="P:DNA biosynthetic process"/>
    <property type="evidence" value="ECO:0007669"/>
    <property type="project" value="UniProtKB-ARBA"/>
</dbReference>
<feature type="coiled-coil region" evidence="1">
    <location>
        <begin position="74"/>
        <end position="101"/>
    </location>
</feature>
<dbReference type="GO" id="GO:0006508">
    <property type="term" value="P:proteolysis"/>
    <property type="evidence" value="ECO:0007669"/>
    <property type="project" value="InterPro"/>
</dbReference>
<dbReference type="Pfam" id="PF03564">
    <property type="entry name" value="DUF1759"/>
    <property type="match status" value="1"/>
</dbReference>
<dbReference type="PROSITE" id="PS00141">
    <property type="entry name" value="ASP_PROTEASE"/>
    <property type="match status" value="1"/>
</dbReference>
<dbReference type="PANTHER" id="PTHR47331">
    <property type="entry name" value="PHD-TYPE DOMAIN-CONTAINING PROTEIN"/>
    <property type="match status" value="1"/>
</dbReference>
<keyword evidence="1" id="KW-0175">Coiled coil</keyword>
<dbReference type="InterPro" id="IPR043502">
    <property type="entry name" value="DNA/RNA_pol_sf"/>
</dbReference>
<keyword evidence="3" id="KW-1185">Reference proteome</keyword>
<dbReference type="AlphaFoldDB" id="A0A8X6LKX2"/>
<accession>A0A8X6LKX2</accession>
<dbReference type="Proteomes" id="UP000887116">
    <property type="component" value="Unassembled WGS sequence"/>
</dbReference>
<dbReference type="CDD" id="cd00303">
    <property type="entry name" value="retropepsin_like"/>
    <property type="match status" value="1"/>
</dbReference>
<dbReference type="OrthoDB" id="6506033at2759"/>
<dbReference type="GO" id="GO:0004190">
    <property type="term" value="F:aspartic-type endopeptidase activity"/>
    <property type="evidence" value="ECO:0007669"/>
    <property type="project" value="InterPro"/>
</dbReference>
<dbReference type="InterPro" id="IPR008042">
    <property type="entry name" value="Retrotrans_Pao"/>
</dbReference>
<gene>
    <name evidence="2" type="primary">AVEN_32190_1</name>
    <name evidence="2" type="ORF">TNCT_79401</name>
</gene>
<dbReference type="PANTHER" id="PTHR47331:SF5">
    <property type="entry name" value="RIBONUCLEASE H"/>
    <property type="match status" value="1"/>
</dbReference>
<evidence type="ECO:0000313" key="2">
    <source>
        <dbReference type="EMBL" id="GFR12102.1"/>
    </source>
</evidence>
<dbReference type="Pfam" id="PF05380">
    <property type="entry name" value="Peptidase_A17"/>
    <property type="match status" value="1"/>
</dbReference>
<comment type="caution">
    <text evidence="2">The sequence shown here is derived from an EMBL/GenBank/DDBJ whole genome shotgun (WGS) entry which is preliminary data.</text>
</comment>
<proteinExistence type="predicted"/>
<sequence>MAKGVKILERKLSDIEKQLSGFIAFVDTFVEDDKEVLSFKLSQFDRLNAKYESVKEEIFIYLSDGEFQNFDGKITTCNEHIEKLEVRLKSLNLKYSKNNNETGSNAVSNVIKPCFRLPELSLPQFNGDIETWFIFKEQFKEIIENCGLNDKQKLQYLQSCLIGIAKHVQTVDDTYDSLFLALEQRFENKRLIINKHINALLMLKYEKFRDDSNVELRNLVDTCTKHLRALKLLNIEHNTFSELLLIQLVMQVLDTETKRLFEMTLESTDIPKWDDFLAFLNKRCLFLENLPSAGTKGKQNFKDSPRHKSFILHTDANVDKKCKLCSLNHDLYNCDKFKNMPVRERYNIVKSLNLCLKCLKPNHKVSQCRSKHICFCKKNHNQLLHFVNVKNQEMQNFESSQPDTRRQDDVIEPICFQNSSIKNNQNKTDRNSFDFPSAQNNIVQGQVSGVNMSISASQKHKNDIILSTCIIYVENSVGEKVPLRVLADSGSQVSLLRSSTADFLNLRKLKTDMSVSGLGGSNVNIKSKIKGVISNGSGSYKRVVDFHVVPKITNMIPVNSFDISHIVFPSNVHLADPTFNISNSIDALLSADIFFDILKDGKYKLDNGNLILQNTEFGYIISGNTSRFSSGSLHCGLITKDFETLNDTLKSFWEIEEVVPTKFVSDELKKCDEHFLKTMARDTNGRFCVEMPMKDNDVELGQSKSTAIRRLKLLERRFVREPHIKDKYVEFLQEYEDLDHMQRVKEEKPGLHYYIPHHAVIRPESKSTKLRVVFDASCKSSNGNSLNDILLKGGTIQPDLFDILLRFRKYVVAFSSDIKKMFRQIKVQEHQQDFLRILWRPSPEEDIVSYRLKTVTYGTKPAPYLATRCLLQLAHKGKNKYPLATPVIENSTYMDDILSGADDITTAKEMQRKLIGLMKEGCFHLYKWSANSEELLKDVPTENKEFLFNENDELVKTLGLSWRPREDTFMYQMNLQEVPVTITKRTVLSFISKLYDPLGLLQPIIIKAKMMIQKIWLLKIDWDQNLPRQEIENFQRYVAELHQLKDLKIPRCILLKDSVAVHLIGFADASAQAYGACLYCSFGCESTLSCIAAETCGETGSSNMRIVVWIRLTIRSAPCVMSNLR</sequence>
<dbReference type="EMBL" id="BMAO01006868">
    <property type="protein sequence ID" value="GFR12102.1"/>
    <property type="molecule type" value="Genomic_DNA"/>
</dbReference>
<reference evidence="2" key="1">
    <citation type="submission" date="2020-07" db="EMBL/GenBank/DDBJ databases">
        <title>Multicomponent nature underlies the extraordinary mechanical properties of spider dragline silk.</title>
        <authorList>
            <person name="Kono N."/>
            <person name="Nakamura H."/>
            <person name="Mori M."/>
            <person name="Yoshida Y."/>
            <person name="Ohtoshi R."/>
            <person name="Malay A.D."/>
            <person name="Moran D.A.P."/>
            <person name="Tomita M."/>
            <person name="Numata K."/>
            <person name="Arakawa K."/>
        </authorList>
    </citation>
    <scope>NUCLEOTIDE SEQUENCE</scope>
</reference>
<protein>
    <submittedName>
        <fullName evidence="2">Integrase catalytic domain-containing protein</fullName>
    </submittedName>
</protein>
<organism evidence="2 3">
    <name type="scientific">Trichonephila clavata</name>
    <name type="common">Joro spider</name>
    <name type="synonym">Nephila clavata</name>
    <dbReference type="NCBI Taxonomy" id="2740835"/>
    <lineage>
        <taxon>Eukaryota</taxon>
        <taxon>Metazoa</taxon>
        <taxon>Ecdysozoa</taxon>
        <taxon>Arthropoda</taxon>
        <taxon>Chelicerata</taxon>
        <taxon>Arachnida</taxon>
        <taxon>Araneae</taxon>
        <taxon>Araneomorphae</taxon>
        <taxon>Entelegynae</taxon>
        <taxon>Araneoidea</taxon>
        <taxon>Nephilidae</taxon>
        <taxon>Trichonephila</taxon>
    </lineage>
</organism>
<dbReference type="InterPro" id="IPR021109">
    <property type="entry name" value="Peptidase_aspartic_dom_sf"/>
</dbReference>
<dbReference type="SUPFAM" id="SSF56672">
    <property type="entry name" value="DNA/RNA polymerases"/>
    <property type="match status" value="1"/>
</dbReference>
<evidence type="ECO:0000313" key="3">
    <source>
        <dbReference type="Proteomes" id="UP000887116"/>
    </source>
</evidence>
<dbReference type="CDD" id="cd01644">
    <property type="entry name" value="RT_pepA17"/>
    <property type="match status" value="1"/>
</dbReference>
<dbReference type="Gene3D" id="2.40.70.10">
    <property type="entry name" value="Acid Proteases"/>
    <property type="match status" value="1"/>
</dbReference>
<dbReference type="InterPro" id="IPR005312">
    <property type="entry name" value="DUF1759"/>
</dbReference>
<evidence type="ECO:0000256" key="1">
    <source>
        <dbReference type="SAM" id="Coils"/>
    </source>
</evidence>
<dbReference type="InterPro" id="IPR001969">
    <property type="entry name" value="Aspartic_peptidase_AS"/>
</dbReference>